<feature type="compositionally biased region" description="Polar residues" evidence="1">
    <location>
        <begin position="106"/>
        <end position="129"/>
    </location>
</feature>
<gene>
    <name evidence="2" type="ORF">APUU_70896S</name>
</gene>
<name>A0A7R7XX47_9EURO</name>
<protein>
    <submittedName>
        <fullName evidence="2">Uncharacterized protein</fullName>
    </submittedName>
</protein>
<dbReference type="KEGG" id="apuu:APUU_70896S"/>
<reference evidence="2" key="2">
    <citation type="submission" date="2021-02" db="EMBL/GenBank/DDBJ databases">
        <title>Aspergillus puulaauensis MK2 genome sequence.</title>
        <authorList>
            <person name="Futagami T."/>
            <person name="Mori K."/>
            <person name="Kadooka C."/>
            <person name="Tanaka T."/>
        </authorList>
    </citation>
    <scope>NUCLEOTIDE SEQUENCE</scope>
    <source>
        <strain evidence="2">MK2</strain>
    </source>
</reference>
<proteinExistence type="predicted"/>
<organism evidence="2 3">
    <name type="scientific">Aspergillus puulaauensis</name>
    <dbReference type="NCBI Taxonomy" id="1220207"/>
    <lineage>
        <taxon>Eukaryota</taxon>
        <taxon>Fungi</taxon>
        <taxon>Dikarya</taxon>
        <taxon>Ascomycota</taxon>
        <taxon>Pezizomycotina</taxon>
        <taxon>Eurotiomycetes</taxon>
        <taxon>Eurotiomycetidae</taxon>
        <taxon>Eurotiales</taxon>
        <taxon>Aspergillaceae</taxon>
        <taxon>Aspergillus</taxon>
    </lineage>
</organism>
<sequence length="154" mass="16831">MVLARSARFEPLISSVLDQPGILGRLAKLKLRREASSHEPSLRRCLGHHGVFRKCMTAASQEDSSTQPGPFQADPHKTPPKTRHASETTTLRSQIAIAIKGMVRRSSSSVPLDGSSELSRMQARGTTKPPSVAPQIGHNPFSRLKQRIYDKAVG</sequence>
<reference evidence="2" key="1">
    <citation type="submission" date="2021-01" db="EMBL/GenBank/DDBJ databases">
        <authorList>
            <consortium name="Aspergillus puulaauensis MK2 genome sequencing consortium"/>
            <person name="Kazuki M."/>
            <person name="Futagami T."/>
        </authorList>
    </citation>
    <scope>NUCLEOTIDE SEQUENCE</scope>
    <source>
        <strain evidence="2">MK2</strain>
    </source>
</reference>
<dbReference type="OrthoDB" id="4499133at2759"/>
<evidence type="ECO:0000313" key="2">
    <source>
        <dbReference type="EMBL" id="BCS29326.1"/>
    </source>
</evidence>
<feature type="compositionally biased region" description="Polar residues" evidence="1">
    <location>
        <begin position="58"/>
        <end position="69"/>
    </location>
</feature>
<evidence type="ECO:0000313" key="3">
    <source>
        <dbReference type="Proteomes" id="UP000654913"/>
    </source>
</evidence>
<dbReference type="Proteomes" id="UP000654913">
    <property type="component" value="Chromosome 7"/>
</dbReference>
<accession>A0A7R7XX47</accession>
<dbReference type="RefSeq" id="XP_041561512.1">
    <property type="nucleotide sequence ID" value="XM_041695820.1"/>
</dbReference>
<dbReference type="AlphaFoldDB" id="A0A7R7XX47"/>
<dbReference type="GeneID" id="64979323"/>
<evidence type="ECO:0000256" key="1">
    <source>
        <dbReference type="SAM" id="MobiDB-lite"/>
    </source>
</evidence>
<feature type="region of interest" description="Disordered" evidence="1">
    <location>
        <begin position="57"/>
        <end position="89"/>
    </location>
</feature>
<dbReference type="EMBL" id="AP024449">
    <property type="protein sequence ID" value="BCS29326.1"/>
    <property type="molecule type" value="Genomic_DNA"/>
</dbReference>
<feature type="region of interest" description="Disordered" evidence="1">
    <location>
        <begin position="106"/>
        <end position="141"/>
    </location>
</feature>
<keyword evidence="3" id="KW-1185">Reference proteome</keyword>